<comment type="caution">
    <text evidence="1">The sequence shown here is derived from an EMBL/GenBank/DDBJ whole genome shotgun (WGS) entry which is preliminary data.</text>
</comment>
<proteinExistence type="predicted"/>
<dbReference type="EMBL" id="AFBP01000050">
    <property type="protein sequence ID" value="EGG53802.1"/>
    <property type="molecule type" value="Genomic_DNA"/>
</dbReference>
<sequence length="64" mass="7432">MLGSFQKSKVLEDSCKGEHFLVAVEEKKLWSKAHFFTTTVFFRYAPFESTNIPQKILEESTTDE</sequence>
<dbReference type="AlphaFoldDB" id="F3QL47"/>
<keyword evidence="2" id="KW-1185">Reference proteome</keyword>
<protein>
    <submittedName>
        <fullName evidence="1">Uncharacterized protein</fullName>
    </submittedName>
</protein>
<reference evidence="1 2" key="1">
    <citation type="submission" date="2011-02" db="EMBL/GenBank/DDBJ databases">
        <authorList>
            <person name="Weinstock G."/>
            <person name="Sodergren E."/>
            <person name="Clifton S."/>
            <person name="Fulton L."/>
            <person name="Fulton B."/>
            <person name="Courtney L."/>
            <person name="Fronick C."/>
            <person name="Harrison M."/>
            <person name="Strong C."/>
            <person name="Farmer C."/>
            <person name="Delahaunty K."/>
            <person name="Markovic C."/>
            <person name="Hall O."/>
            <person name="Minx P."/>
            <person name="Tomlinson C."/>
            <person name="Mitreva M."/>
            <person name="Hou S."/>
            <person name="Chen J."/>
            <person name="Wollam A."/>
            <person name="Pepin K.H."/>
            <person name="Johnson M."/>
            <person name="Bhonagiri V."/>
            <person name="Zhang X."/>
            <person name="Suruliraj S."/>
            <person name="Warren W."/>
            <person name="Chinwalla A."/>
            <person name="Mardis E.R."/>
            <person name="Wilson R.K."/>
        </authorList>
    </citation>
    <scope>NUCLEOTIDE SEQUENCE [LARGE SCALE GENOMIC DNA]</scope>
    <source>
        <strain evidence="1 2">YIT 11859</strain>
    </source>
</reference>
<gene>
    <name evidence="1" type="ORF">HMPREF9439_01664</name>
</gene>
<organism evidence="1 2">
    <name type="scientific">Parasutterella excrementihominis YIT 11859</name>
    <dbReference type="NCBI Taxonomy" id="762966"/>
    <lineage>
        <taxon>Bacteria</taxon>
        <taxon>Pseudomonadati</taxon>
        <taxon>Pseudomonadota</taxon>
        <taxon>Betaproteobacteria</taxon>
        <taxon>Burkholderiales</taxon>
        <taxon>Sutterellaceae</taxon>
        <taxon>Parasutterella</taxon>
    </lineage>
</organism>
<dbReference type="HOGENOM" id="CLU_2863766_0_0_4"/>
<dbReference type="Proteomes" id="UP000005156">
    <property type="component" value="Unassembled WGS sequence"/>
</dbReference>
<name>F3QL47_9BURK</name>
<evidence type="ECO:0000313" key="1">
    <source>
        <dbReference type="EMBL" id="EGG53802.1"/>
    </source>
</evidence>
<accession>F3QL47</accession>
<evidence type="ECO:0000313" key="2">
    <source>
        <dbReference type="Proteomes" id="UP000005156"/>
    </source>
</evidence>